<dbReference type="Proteomes" id="UP000681290">
    <property type="component" value="Unassembled WGS sequence"/>
</dbReference>
<keyword evidence="1" id="KW-1133">Transmembrane helix</keyword>
<feature type="transmembrane region" description="Helical" evidence="1">
    <location>
        <begin position="237"/>
        <end position="254"/>
    </location>
</feature>
<proteinExistence type="predicted"/>
<name>A0ABQ4MZN2_9BACL</name>
<reference evidence="2 3" key="1">
    <citation type="submission" date="2021-03" db="EMBL/GenBank/DDBJ databases">
        <title>Antimicrobial resistance genes in bacteria isolated from Japanese honey, and their potential for conferring macrolide and lincosamide resistance in the American foulbrood pathogen Paenibacillus larvae.</title>
        <authorList>
            <person name="Okamoto M."/>
            <person name="Kumagai M."/>
            <person name="Kanamori H."/>
            <person name="Takamatsu D."/>
        </authorList>
    </citation>
    <scope>NUCLEOTIDE SEQUENCE [LARGE SCALE GENOMIC DNA]</scope>
    <source>
        <strain evidence="2 3">J15TS10</strain>
    </source>
</reference>
<dbReference type="EMBL" id="BOSM01000018">
    <property type="protein sequence ID" value="GIP61379.1"/>
    <property type="molecule type" value="Genomic_DNA"/>
</dbReference>
<keyword evidence="1" id="KW-0472">Membrane</keyword>
<keyword evidence="1" id="KW-0812">Transmembrane</keyword>
<evidence type="ECO:0008006" key="4">
    <source>
        <dbReference type="Google" id="ProtNLM"/>
    </source>
</evidence>
<evidence type="ECO:0000313" key="3">
    <source>
        <dbReference type="Proteomes" id="UP000681290"/>
    </source>
</evidence>
<sequence>MPYIRNGWSSVKRQFPSVIILFLYQLLWGVFLYRLVNTAVVQVLHRYPDPPPNDLSRLLFMIEGQNRFWQIPEVHHYLWMVIGMILLRLLLTPLVQAGILYGLLPGEERAPGLPLFRGMQKFWKPVTLFYFIELILILIPTLWLLPKAYASLSPFLQGNGSHISAALIAMAYAVGWLCYSWFIRQTVLFLQFGYLFRGNAWPSLLLCWKHLLPGLGISFILAASCSIIFILFGTVSWIWTGLLALILQQAYPFFRSVFKIWKISSQYCLWQQKS</sequence>
<organism evidence="2 3">
    <name type="scientific">Paenibacillus woosongensis</name>
    <dbReference type="NCBI Taxonomy" id="307580"/>
    <lineage>
        <taxon>Bacteria</taxon>
        <taxon>Bacillati</taxon>
        <taxon>Bacillota</taxon>
        <taxon>Bacilli</taxon>
        <taxon>Bacillales</taxon>
        <taxon>Paenibacillaceae</taxon>
        <taxon>Paenibacillus</taxon>
    </lineage>
</organism>
<evidence type="ECO:0000313" key="2">
    <source>
        <dbReference type="EMBL" id="GIP61379.1"/>
    </source>
</evidence>
<protein>
    <recommendedName>
        <fullName evidence="4">DUF4013 domain-containing protein</fullName>
    </recommendedName>
</protein>
<feature type="transmembrane region" description="Helical" evidence="1">
    <location>
        <begin position="165"/>
        <end position="190"/>
    </location>
</feature>
<feature type="transmembrane region" description="Helical" evidence="1">
    <location>
        <begin position="125"/>
        <end position="145"/>
    </location>
</feature>
<gene>
    <name evidence="2" type="ORF">J15TS10_51930</name>
</gene>
<evidence type="ECO:0000256" key="1">
    <source>
        <dbReference type="SAM" id="Phobius"/>
    </source>
</evidence>
<comment type="caution">
    <text evidence="2">The sequence shown here is derived from an EMBL/GenBank/DDBJ whole genome shotgun (WGS) entry which is preliminary data.</text>
</comment>
<feature type="transmembrane region" description="Helical" evidence="1">
    <location>
        <begin position="15"/>
        <end position="36"/>
    </location>
</feature>
<keyword evidence="3" id="KW-1185">Reference proteome</keyword>
<feature type="transmembrane region" description="Helical" evidence="1">
    <location>
        <begin position="211"/>
        <end position="231"/>
    </location>
</feature>
<accession>A0ABQ4MZN2</accession>
<dbReference type="RefSeq" id="WP_213595502.1">
    <property type="nucleotide sequence ID" value="NZ_BOSM01000018.1"/>
</dbReference>